<comment type="caution">
    <text evidence="1">The sequence shown here is derived from an EMBL/GenBank/DDBJ whole genome shotgun (WGS) entry which is preliminary data.</text>
</comment>
<sequence>MRRRAPTAVSCEQPLLCIATGTAGRCVQSAVRKETQRGFSLCKPSFVPSTNTCKTHDATVRPCDVPGLRPELTKRDADLRLILHVCGQLSPVCCGCQVKAETVGEQFQQQPALRHNTLERGVQLAGSNALPEVRVPSLAASS</sequence>
<evidence type="ECO:0000313" key="1">
    <source>
        <dbReference type="EMBL" id="GFH14115.1"/>
    </source>
</evidence>
<dbReference type="EMBL" id="BLLF01000687">
    <property type="protein sequence ID" value="GFH14115.1"/>
    <property type="molecule type" value="Genomic_DNA"/>
</dbReference>
<protein>
    <submittedName>
        <fullName evidence="1">Uncharacterized protein</fullName>
    </submittedName>
</protein>
<reference evidence="1 2" key="1">
    <citation type="submission" date="2020-02" db="EMBL/GenBank/DDBJ databases">
        <title>Draft genome sequence of Haematococcus lacustris strain NIES-144.</title>
        <authorList>
            <person name="Morimoto D."/>
            <person name="Nakagawa S."/>
            <person name="Yoshida T."/>
            <person name="Sawayama S."/>
        </authorList>
    </citation>
    <scope>NUCLEOTIDE SEQUENCE [LARGE SCALE GENOMIC DNA]</scope>
    <source>
        <strain evidence="1 2">NIES-144</strain>
    </source>
</reference>
<dbReference type="Proteomes" id="UP000485058">
    <property type="component" value="Unassembled WGS sequence"/>
</dbReference>
<gene>
    <name evidence="1" type="ORF">HaLaN_10108</name>
</gene>
<proteinExistence type="predicted"/>
<name>A0A699YY31_HAELA</name>
<evidence type="ECO:0000313" key="2">
    <source>
        <dbReference type="Proteomes" id="UP000485058"/>
    </source>
</evidence>
<keyword evidence="2" id="KW-1185">Reference proteome</keyword>
<accession>A0A699YY31</accession>
<organism evidence="1 2">
    <name type="scientific">Haematococcus lacustris</name>
    <name type="common">Green alga</name>
    <name type="synonym">Haematococcus pluvialis</name>
    <dbReference type="NCBI Taxonomy" id="44745"/>
    <lineage>
        <taxon>Eukaryota</taxon>
        <taxon>Viridiplantae</taxon>
        <taxon>Chlorophyta</taxon>
        <taxon>core chlorophytes</taxon>
        <taxon>Chlorophyceae</taxon>
        <taxon>CS clade</taxon>
        <taxon>Chlamydomonadales</taxon>
        <taxon>Haematococcaceae</taxon>
        <taxon>Haematococcus</taxon>
    </lineage>
</organism>
<dbReference type="AlphaFoldDB" id="A0A699YY31"/>